<keyword evidence="5 6" id="KW-0472">Membrane</keyword>
<evidence type="ECO:0000256" key="3">
    <source>
        <dbReference type="ARBA" id="ARBA00022692"/>
    </source>
</evidence>
<feature type="transmembrane region" description="Helical" evidence="6">
    <location>
        <begin position="55"/>
        <end position="76"/>
    </location>
</feature>
<comment type="caution">
    <text evidence="7">The sequence shown here is derived from an EMBL/GenBank/DDBJ whole genome shotgun (WGS) entry which is preliminary data.</text>
</comment>
<evidence type="ECO:0000256" key="2">
    <source>
        <dbReference type="ARBA" id="ARBA00022475"/>
    </source>
</evidence>
<dbReference type="EMBL" id="QKZI01000001">
    <property type="protein sequence ID" value="PZX08082.1"/>
    <property type="molecule type" value="Genomic_DNA"/>
</dbReference>
<evidence type="ECO:0000256" key="6">
    <source>
        <dbReference type="SAM" id="Phobius"/>
    </source>
</evidence>
<dbReference type="InterPro" id="IPR014257">
    <property type="entry name" value="Cyt_c_oxidase_su4_bacillaceae"/>
</dbReference>
<comment type="subcellular location">
    <subcellularLocation>
        <location evidence="1">Cell membrane</location>
        <topology evidence="1">Multi-pass membrane protein</topology>
    </subcellularLocation>
</comment>
<dbReference type="GO" id="GO:0005886">
    <property type="term" value="C:plasma membrane"/>
    <property type="evidence" value="ECO:0007669"/>
    <property type="project" value="UniProtKB-SubCell"/>
</dbReference>
<dbReference type="RefSeq" id="WP_111438677.1">
    <property type="nucleotide sequence ID" value="NZ_QKZI01000001.1"/>
</dbReference>
<name>A0A2W7ML46_9BACI</name>
<evidence type="ECO:0000256" key="4">
    <source>
        <dbReference type="ARBA" id="ARBA00022989"/>
    </source>
</evidence>
<dbReference type="OrthoDB" id="2989516at2"/>
<proteinExistence type="predicted"/>
<reference evidence="7 8" key="1">
    <citation type="submission" date="2018-06" db="EMBL/GenBank/DDBJ databases">
        <title>Genomic Encyclopedia of Type Strains, Phase IV (KMG-IV): sequencing the most valuable type-strain genomes for metagenomic binning, comparative biology and taxonomic classification.</title>
        <authorList>
            <person name="Goeker M."/>
        </authorList>
    </citation>
    <scope>NUCLEOTIDE SEQUENCE [LARGE SCALE GENOMIC DNA]</scope>
    <source>
        <strain evidence="7 8">DSM 5</strain>
    </source>
</reference>
<keyword evidence="3 6" id="KW-0812">Transmembrane</keyword>
<protein>
    <submittedName>
        <fullName evidence="7">Cytochrome c oxidase subunit 4</fullName>
    </submittedName>
</protein>
<dbReference type="Proteomes" id="UP000248646">
    <property type="component" value="Unassembled WGS sequence"/>
</dbReference>
<dbReference type="AlphaFoldDB" id="A0A2W7ML46"/>
<gene>
    <name evidence="7" type="ORF">C7437_1011205</name>
</gene>
<dbReference type="InterPro" id="IPR005171">
    <property type="entry name" value="Cyt_c_oxidase_su4_prok"/>
</dbReference>
<evidence type="ECO:0000313" key="7">
    <source>
        <dbReference type="EMBL" id="PZX08082.1"/>
    </source>
</evidence>
<evidence type="ECO:0000313" key="8">
    <source>
        <dbReference type="Proteomes" id="UP000248646"/>
    </source>
</evidence>
<dbReference type="Pfam" id="PF03626">
    <property type="entry name" value="COX4_pro"/>
    <property type="match status" value="1"/>
</dbReference>
<sequence>MSHDAHVYSKSQTEYEYTRRVRREAMRGQVTTFAIMIFLTLIAFSAVAAGFSEYFIVPILLLLAAIQVVLQLYYFMHMSEKNHGMAAFFLYSGAILGFTLFLTFLTIVWWN</sequence>
<evidence type="ECO:0000256" key="1">
    <source>
        <dbReference type="ARBA" id="ARBA00004651"/>
    </source>
</evidence>
<feature type="transmembrane region" description="Helical" evidence="6">
    <location>
        <begin position="30"/>
        <end position="49"/>
    </location>
</feature>
<keyword evidence="8" id="KW-1185">Reference proteome</keyword>
<dbReference type="NCBIfam" id="TIGR02908">
    <property type="entry name" value="CoxD_Bacillus"/>
    <property type="match status" value="1"/>
</dbReference>
<feature type="transmembrane region" description="Helical" evidence="6">
    <location>
        <begin position="88"/>
        <end position="110"/>
    </location>
</feature>
<keyword evidence="2" id="KW-1003">Cell membrane</keyword>
<keyword evidence="4 6" id="KW-1133">Transmembrane helix</keyword>
<evidence type="ECO:0000256" key="5">
    <source>
        <dbReference type="ARBA" id="ARBA00023136"/>
    </source>
</evidence>
<accession>A0A2W7ML46</accession>
<organism evidence="7 8">
    <name type="scientific">Psychrobacillus insolitus</name>
    <dbReference type="NCBI Taxonomy" id="1461"/>
    <lineage>
        <taxon>Bacteria</taxon>
        <taxon>Bacillati</taxon>
        <taxon>Bacillota</taxon>
        <taxon>Bacilli</taxon>
        <taxon>Bacillales</taxon>
        <taxon>Bacillaceae</taxon>
        <taxon>Psychrobacillus</taxon>
    </lineage>
</organism>